<dbReference type="InterPro" id="IPR001478">
    <property type="entry name" value="PDZ"/>
</dbReference>
<dbReference type="PRINTS" id="PR00834">
    <property type="entry name" value="PROTEASES2C"/>
</dbReference>
<protein>
    <recommendedName>
        <fullName evidence="6">Serine protease HTRA2, mitochondrial</fullName>
        <ecNumber evidence="5">3.4.21.108</ecNumber>
    </recommendedName>
</protein>
<dbReference type="FunFam" id="2.40.10.120:FF:000004">
    <property type="entry name" value="Serine protease HTRA2, mitochondrial"/>
    <property type="match status" value="1"/>
</dbReference>
<dbReference type="GO" id="GO:0043065">
    <property type="term" value="P:positive regulation of apoptotic process"/>
    <property type="evidence" value="ECO:0007669"/>
    <property type="project" value="UniProtKB-ARBA"/>
</dbReference>
<gene>
    <name evidence="20" type="primary">HTRA2</name>
</gene>
<evidence type="ECO:0000256" key="11">
    <source>
        <dbReference type="ARBA" id="ARBA00022825"/>
    </source>
</evidence>
<dbReference type="InterPro" id="IPR009003">
    <property type="entry name" value="Peptidase_S1_PA"/>
</dbReference>
<evidence type="ECO:0000256" key="2">
    <source>
        <dbReference type="ARBA" id="ARBA00004304"/>
    </source>
</evidence>
<name>A0AAJ7UM80_PETMA</name>
<evidence type="ECO:0000313" key="20">
    <source>
        <dbReference type="RefSeq" id="XP_032837377.1"/>
    </source>
</evidence>
<dbReference type="Gene3D" id="2.40.10.120">
    <property type="match status" value="1"/>
</dbReference>
<dbReference type="InterPro" id="IPR041489">
    <property type="entry name" value="PDZ_6"/>
</dbReference>
<evidence type="ECO:0000256" key="3">
    <source>
        <dbReference type="ARBA" id="ARBA00004569"/>
    </source>
</evidence>
<evidence type="ECO:0000256" key="5">
    <source>
        <dbReference type="ARBA" id="ARBA00013033"/>
    </source>
</evidence>
<dbReference type="AlphaFoldDB" id="A0AAJ7UM80"/>
<comment type="similarity">
    <text evidence="4">Belongs to the peptidase S1C family.</text>
</comment>
<keyword evidence="7 20" id="KW-0645">Protease</keyword>
<dbReference type="EC" id="3.4.21.108" evidence="5"/>
<dbReference type="GO" id="GO:0006508">
    <property type="term" value="P:proteolysis"/>
    <property type="evidence" value="ECO:0007669"/>
    <property type="project" value="UniProtKB-KW"/>
</dbReference>
<dbReference type="SMART" id="SM00228">
    <property type="entry name" value="PDZ"/>
    <property type="match status" value="1"/>
</dbReference>
<dbReference type="GO" id="GO:0005758">
    <property type="term" value="C:mitochondrial intermembrane space"/>
    <property type="evidence" value="ECO:0007669"/>
    <property type="project" value="UniProtKB-SubCell"/>
</dbReference>
<keyword evidence="16" id="KW-0865">Zymogen</keyword>
<keyword evidence="9" id="KW-0053">Apoptosis</keyword>
<evidence type="ECO:0000256" key="7">
    <source>
        <dbReference type="ARBA" id="ARBA00022670"/>
    </source>
</evidence>
<dbReference type="Pfam" id="PF17820">
    <property type="entry name" value="PDZ_6"/>
    <property type="match status" value="1"/>
</dbReference>
<keyword evidence="14" id="KW-0496">Mitochondrion</keyword>
<evidence type="ECO:0000259" key="18">
    <source>
        <dbReference type="PROSITE" id="PS50106"/>
    </source>
</evidence>
<evidence type="ECO:0000256" key="15">
    <source>
        <dbReference type="ARBA" id="ARBA00023136"/>
    </source>
</evidence>
<evidence type="ECO:0000256" key="4">
    <source>
        <dbReference type="ARBA" id="ARBA00010541"/>
    </source>
</evidence>
<dbReference type="Proteomes" id="UP001318040">
    <property type="component" value="Chromosome 83"/>
</dbReference>
<comment type="subcellular location">
    <subcellularLocation>
        <location evidence="3">Mitochondrion intermembrane space</location>
    </subcellularLocation>
    <subcellularLocation>
        <location evidence="2">Mitochondrion membrane</location>
        <topology evidence="2">Single-pass membrane protein</topology>
    </subcellularLocation>
</comment>
<evidence type="ECO:0000256" key="10">
    <source>
        <dbReference type="ARBA" id="ARBA00022801"/>
    </source>
</evidence>
<comment type="catalytic activity">
    <reaction evidence="1">
        <text>Cleavage of non-polar aliphatic amino-acids at the P1 position, with a preference for Val, Ile and Met. At the P2 and P3 positions, Arg is selected most strongly with a secondary preference for other hydrophilic residues.</text>
        <dbReference type="EC" id="3.4.21.108"/>
    </reaction>
</comment>
<keyword evidence="13" id="KW-1133">Transmembrane helix</keyword>
<evidence type="ECO:0000256" key="17">
    <source>
        <dbReference type="SAM" id="MobiDB-lite"/>
    </source>
</evidence>
<dbReference type="RefSeq" id="XP_032837377.1">
    <property type="nucleotide sequence ID" value="XM_032981486.1"/>
</dbReference>
<evidence type="ECO:0000256" key="16">
    <source>
        <dbReference type="ARBA" id="ARBA00023145"/>
    </source>
</evidence>
<keyword evidence="19" id="KW-1185">Reference proteome</keyword>
<evidence type="ECO:0000256" key="13">
    <source>
        <dbReference type="ARBA" id="ARBA00022989"/>
    </source>
</evidence>
<dbReference type="GO" id="GO:0031966">
    <property type="term" value="C:mitochondrial membrane"/>
    <property type="evidence" value="ECO:0007669"/>
    <property type="project" value="UniProtKB-SubCell"/>
</dbReference>
<dbReference type="Pfam" id="PF13365">
    <property type="entry name" value="Trypsin_2"/>
    <property type="match status" value="1"/>
</dbReference>
<evidence type="ECO:0000256" key="14">
    <source>
        <dbReference type="ARBA" id="ARBA00023128"/>
    </source>
</evidence>
<evidence type="ECO:0000256" key="6">
    <source>
        <dbReference type="ARBA" id="ARBA00016929"/>
    </source>
</evidence>
<feature type="region of interest" description="Disordered" evidence="17">
    <location>
        <begin position="51"/>
        <end position="73"/>
    </location>
</feature>
<keyword evidence="12" id="KW-0809">Transit peptide</keyword>
<dbReference type="GO" id="GO:0006915">
    <property type="term" value="P:apoptotic process"/>
    <property type="evidence" value="ECO:0007669"/>
    <property type="project" value="UniProtKB-KW"/>
</dbReference>
<dbReference type="SUPFAM" id="SSF50494">
    <property type="entry name" value="Trypsin-like serine proteases"/>
    <property type="match status" value="1"/>
</dbReference>
<evidence type="ECO:0000313" key="19">
    <source>
        <dbReference type="Proteomes" id="UP001318040"/>
    </source>
</evidence>
<dbReference type="GO" id="GO:0007005">
    <property type="term" value="P:mitochondrion organization"/>
    <property type="evidence" value="ECO:0007669"/>
    <property type="project" value="UniProtKB-ARBA"/>
</dbReference>
<evidence type="ECO:0000256" key="1">
    <source>
        <dbReference type="ARBA" id="ARBA00001760"/>
    </source>
</evidence>
<accession>A0AAJ7UM80</accession>
<dbReference type="KEGG" id="pmrn:116958770"/>
<dbReference type="GO" id="GO:0004252">
    <property type="term" value="F:serine-type endopeptidase activity"/>
    <property type="evidence" value="ECO:0007669"/>
    <property type="project" value="InterPro"/>
</dbReference>
<dbReference type="Gene3D" id="2.30.42.10">
    <property type="match status" value="1"/>
</dbReference>
<keyword evidence="15" id="KW-0472">Membrane</keyword>
<dbReference type="PROSITE" id="PS50106">
    <property type="entry name" value="PDZ"/>
    <property type="match status" value="1"/>
</dbReference>
<sequence length="435" mass="46417">MTSLPSPLLPLHQPLHNMAAAVQASLRFSRPLLPPPPLLLLRLLRRPLSCAAPSRSSPRPRPQPSRPLARDERRASARRLGLGMLGLGLGWNLARFARVGSAGCAGEAEAAPPREPGSPRASFNFIADAVQKAAPAVVYIEILGRQALTGKEVAVSSGSGFIVTADGLVVTNAHVVSAARRSLIRVRLHGGEELRADVLAMDEHTDVALLRVHAGRDLPILPLGRSRNVRPGEFVVALGSPFSLQNTITAGIVSSVHRGSRELGLHSDIDYIQTDAAINFGNSGGPLVNLDGEVIGVNTMKVTAGISFAIPADRIHQFLIDSHDQINSLKAPVSKKKYIGITMLTLTPRILMELQLRDSSFPNVTHGVLIHSVSPNSPASRAGLRPWDVVVEVGGRKVERVEDVFSAVQSSTTLTLAVRRGVEQLTLTVTPEAGN</sequence>
<keyword evidence="10" id="KW-0378">Hydrolase</keyword>
<evidence type="ECO:0000256" key="12">
    <source>
        <dbReference type="ARBA" id="ARBA00022946"/>
    </source>
</evidence>
<dbReference type="PANTHER" id="PTHR22939:SF127">
    <property type="entry name" value="SERINE PROTEASE HTRA2, MITOCHONDRIAL"/>
    <property type="match status" value="1"/>
</dbReference>
<dbReference type="CDD" id="cd06785">
    <property type="entry name" value="cpPDZ_HtrA-like"/>
    <property type="match status" value="1"/>
</dbReference>
<evidence type="ECO:0000256" key="8">
    <source>
        <dbReference type="ARBA" id="ARBA00022692"/>
    </source>
</evidence>
<dbReference type="InterPro" id="IPR001940">
    <property type="entry name" value="Peptidase_S1C"/>
</dbReference>
<feature type="domain" description="PDZ" evidence="18">
    <location>
        <begin position="328"/>
        <end position="420"/>
    </location>
</feature>
<organism evidence="19 20">
    <name type="scientific">Petromyzon marinus</name>
    <name type="common">Sea lamprey</name>
    <dbReference type="NCBI Taxonomy" id="7757"/>
    <lineage>
        <taxon>Eukaryota</taxon>
        <taxon>Metazoa</taxon>
        <taxon>Chordata</taxon>
        <taxon>Craniata</taxon>
        <taxon>Vertebrata</taxon>
        <taxon>Cyclostomata</taxon>
        <taxon>Hyperoartia</taxon>
        <taxon>Petromyzontiformes</taxon>
        <taxon>Petromyzontidae</taxon>
        <taxon>Petromyzon</taxon>
    </lineage>
</organism>
<evidence type="ECO:0000256" key="9">
    <source>
        <dbReference type="ARBA" id="ARBA00022703"/>
    </source>
</evidence>
<keyword evidence="8" id="KW-0812">Transmembrane</keyword>
<dbReference type="SUPFAM" id="SSF50156">
    <property type="entry name" value="PDZ domain-like"/>
    <property type="match status" value="1"/>
</dbReference>
<proteinExistence type="inferred from homology"/>
<dbReference type="PANTHER" id="PTHR22939">
    <property type="entry name" value="SERINE PROTEASE FAMILY S1C HTRA-RELATED"/>
    <property type="match status" value="1"/>
</dbReference>
<reference evidence="20" key="1">
    <citation type="submission" date="2025-08" db="UniProtKB">
        <authorList>
            <consortium name="RefSeq"/>
        </authorList>
    </citation>
    <scope>IDENTIFICATION</scope>
    <source>
        <tissue evidence="20">Sperm</tissue>
    </source>
</reference>
<keyword evidence="11" id="KW-0720">Serine protease</keyword>
<dbReference type="InterPro" id="IPR036034">
    <property type="entry name" value="PDZ_sf"/>
</dbReference>